<organism evidence="4 5">
    <name type="scientific">Carboxylicivirga sediminis</name>
    <dbReference type="NCBI Taxonomy" id="2006564"/>
    <lineage>
        <taxon>Bacteria</taxon>
        <taxon>Pseudomonadati</taxon>
        <taxon>Bacteroidota</taxon>
        <taxon>Bacteroidia</taxon>
        <taxon>Marinilabiliales</taxon>
        <taxon>Marinilabiliaceae</taxon>
        <taxon>Carboxylicivirga</taxon>
    </lineage>
</organism>
<dbReference type="InterPro" id="IPR012373">
    <property type="entry name" value="Ferrdict_sens_TM"/>
</dbReference>
<dbReference type="EMBL" id="JAGTAR010000010">
    <property type="protein sequence ID" value="MBR8535546.1"/>
    <property type="molecule type" value="Genomic_DNA"/>
</dbReference>
<dbReference type="Proteomes" id="UP000679220">
    <property type="component" value="Unassembled WGS sequence"/>
</dbReference>
<accession>A0A941IW62</accession>
<keyword evidence="1" id="KW-0812">Transmembrane</keyword>
<dbReference type="Pfam" id="PF04773">
    <property type="entry name" value="FecR"/>
    <property type="match status" value="1"/>
</dbReference>
<evidence type="ECO:0000256" key="1">
    <source>
        <dbReference type="SAM" id="Phobius"/>
    </source>
</evidence>
<dbReference type="InterPro" id="IPR006860">
    <property type="entry name" value="FecR"/>
</dbReference>
<keyword evidence="1" id="KW-1133">Transmembrane helix</keyword>
<protein>
    <submittedName>
        <fullName evidence="4">DUF4974 domain-containing protein</fullName>
    </submittedName>
</protein>
<gene>
    <name evidence="4" type="ORF">KDU71_08240</name>
</gene>
<dbReference type="PANTHER" id="PTHR30273">
    <property type="entry name" value="PERIPLASMIC SIGNAL SENSOR AND SIGMA FACTOR ACTIVATOR FECR-RELATED"/>
    <property type="match status" value="1"/>
</dbReference>
<feature type="domain" description="Protein FecR C-terminal" evidence="3">
    <location>
        <begin position="319"/>
        <end position="386"/>
    </location>
</feature>
<reference evidence="4" key="1">
    <citation type="journal article" date="2018" name="Int. J. Syst. Evol. Microbiol.">
        <title>Carboxylicivirga sediminis sp. nov., isolated from coastal sediment.</title>
        <authorList>
            <person name="Wang F.Q."/>
            <person name="Ren L.H."/>
            <person name="Zou R.J."/>
            <person name="Sun Y.Z."/>
            <person name="Liu X.J."/>
            <person name="Jiang F."/>
            <person name="Liu L.J."/>
        </authorList>
    </citation>
    <scope>NUCLEOTIDE SEQUENCE</scope>
    <source>
        <strain evidence="4">JR1</strain>
    </source>
</reference>
<reference evidence="4" key="2">
    <citation type="submission" date="2021-04" db="EMBL/GenBank/DDBJ databases">
        <authorList>
            <person name="Zhang T."/>
            <person name="Zhang Y."/>
            <person name="Lu D."/>
            <person name="Zuo D."/>
            <person name="Du Z."/>
        </authorList>
    </citation>
    <scope>NUCLEOTIDE SEQUENCE</scope>
    <source>
        <strain evidence="4">JR1</strain>
    </source>
</reference>
<evidence type="ECO:0000313" key="5">
    <source>
        <dbReference type="Proteomes" id="UP000679220"/>
    </source>
</evidence>
<dbReference type="RefSeq" id="WP_212189504.1">
    <property type="nucleotide sequence ID" value="NZ_JAGTAR010000010.1"/>
</dbReference>
<dbReference type="Gene3D" id="3.55.50.30">
    <property type="match status" value="1"/>
</dbReference>
<dbReference type="PANTHER" id="PTHR30273:SF2">
    <property type="entry name" value="PROTEIN FECR"/>
    <property type="match status" value="1"/>
</dbReference>
<keyword evidence="1" id="KW-0472">Membrane</keyword>
<feature type="transmembrane region" description="Helical" evidence="1">
    <location>
        <begin position="81"/>
        <end position="101"/>
    </location>
</feature>
<evidence type="ECO:0000259" key="3">
    <source>
        <dbReference type="Pfam" id="PF16344"/>
    </source>
</evidence>
<name>A0A941IW62_9BACT</name>
<sequence>MDKHSYISEQINRIIGNKRLSKQQLEEAEHFMKSFNDKDVDDYLQQAWNRAASDPSETNLIFEQIQQKTGPENSHSRLKSWLTGTIAAAIIAGILYAGWMLTTIGQPSSIDYTADSATHGKSPNATTVVLKTENDVYELTNNSIEVQDNGIALYGQEQKLELNRSSLQQGNKTLLKQSWSKLIVPRGKDFYLKLQDGTEVWINAGSTLTFPDFFEDQQRIVKLEGEAYFSVKSDESHPFFVETPNETVCVTGTQFNVCTYPDEPVSRITLAEGKVSVTIDDEEHHLLPGEQLQQTITSGEIKKAQVNVSLYTSWKDGLFEFSDMSLKEISYRLSKWYDVEFQFDNENLGQLRFSGMTKREYELEYFLKIIAKTTNVKFEKHNSEIKVSEF</sequence>
<dbReference type="Pfam" id="PF16344">
    <property type="entry name" value="FecR_C"/>
    <property type="match status" value="1"/>
</dbReference>
<proteinExistence type="predicted"/>
<comment type="caution">
    <text evidence="4">The sequence shown here is derived from an EMBL/GenBank/DDBJ whole genome shotgun (WGS) entry which is preliminary data.</text>
</comment>
<dbReference type="InterPro" id="IPR032508">
    <property type="entry name" value="FecR_C"/>
</dbReference>
<evidence type="ECO:0000259" key="2">
    <source>
        <dbReference type="Pfam" id="PF04773"/>
    </source>
</evidence>
<dbReference type="Gene3D" id="2.60.120.1440">
    <property type="match status" value="1"/>
</dbReference>
<feature type="domain" description="FecR protein" evidence="2">
    <location>
        <begin position="191"/>
        <end position="275"/>
    </location>
</feature>
<evidence type="ECO:0000313" key="4">
    <source>
        <dbReference type="EMBL" id="MBR8535546.1"/>
    </source>
</evidence>
<keyword evidence="5" id="KW-1185">Reference proteome</keyword>
<dbReference type="AlphaFoldDB" id="A0A941IW62"/>
<dbReference type="GO" id="GO:0016989">
    <property type="term" value="F:sigma factor antagonist activity"/>
    <property type="evidence" value="ECO:0007669"/>
    <property type="project" value="TreeGrafter"/>
</dbReference>